<dbReference type="InterPro" id="IPR049278">
    <property type="entry name" value="MS_channel_C"/>
</dbReference>
<comment type="caution">
    <text evidence="11">The sequence shown here is derived from an EMBL/GenBank/DDBJ whole genome shotgun (WGS) entry which is preliminary data.</text>
</comment>
<evidence type="ECO:0000259" key="9">
    <source>
        <dbReference type="Pfam" id="PF00924"/>
    </source>
</evidence>
<feature type="transmembrane region" description="Helical" evidence="7">
    <location>
        <begin position="62"/>
        <end position="87"/>
    </location>
</feature>
<dbReference type="Gene3D" id="1.10.287.1260">
    <property type="match status" value="1"/>
</dbReference>
<evidence type="ECO:0000313" key="11">
    <source>
        <dbReference type="EMBL" id="MBB3763525.1"/>
    </source>
</evidence>
<dbReference type="Gene3D" id="3.30.70.100">
    <property type="match status" value="1"/>
</dbReference>
<dbReference type="InterPro" id="IPR006685">
    <property type="entry name" value="MscS_channel_2nd"/>
</dbReference>
<dbReference type="InterPro" id="IPR045275">
    <property type="entry name" value="MscS_archaea/bacteria_type"/>
</dbReference>
<dbReference type="InterPro" id="IPR011014">
    <property type="entry name" value="MscS_channel_TM-2"/>
</dbReference>
<dbReference type="EMBL" id="JACICF010000001">
    <property type="protein sequence ID" value="MBB3763525.1"/>
    <property type="molecule type" value="Genomic_DNA"/>
</dbReference>
<gene>
    <name evidence="11" type="ORF">FHS50_000548</name>
</gene>
<evidence type="ECO:0000256" key="5">
    <source>
        <dbReference type="ARBA" id="ARBA00022989"/>
    </source>
</evidence>
<feature type="transmembrane region" description="Helical" evidence="7">
    <location>
        <begin position="29"/>
        <end position="50"/>
    </location>
</feature>
<comment type="caution">
    <text evidence="7">Lacks conserved residue(s) required for the propagation of feature annotation.</text>
</comment>
<keyword evidence="4 7" id="KW-0812">Transmembrane</keyword>
<keyword evidence="7" id="KW-0407">Ion channel</keyword>
<keyword evidence="7" id="KW-0813">Transport</keyword>
<dbReference type="Proteomes" id="UP000578569">
    <property type="component" value="Unassembled WGS sequence"/>
</dbReference>
<feature type="domain" description="Mechanosensitive ion channel MscS C-terminal" evidence="10">
    <location>
        <begin position="186"/>
        <end position="269"/>
    </location>
</feature>
<keyword evidence="6 7" id="KW-0472">Membrane</keyword>
<protein>
    <recommendedName>
        <fullName evidence="7">Small-conductance mechanosensitive channel</fullName>
    </recommendedName>
</protein>
<comment type="similarity">
    <text evidence="2 7">Belongs to the MscS (TC 1.A.23) family.</text>
</comment>
<evidence type="ECO:0000256" key="6">
    <source>
        <dbReference type="ARBA" id="ARBA00023136"/>
    </source>
</evidence>
<keyword evidence="7" id="KW-0406">Ion transport</keyword>
<evidence type="ECO:0000256" key="3">
    <source>
        <dbReference type="ARBA" id="ARBA00022475"/>
    </source>
</evidence>
<dbReference type="SUPFAM" id="SSF50182">
    <property type="entry name" value="Sm-like ribonucleoproteins"/>
    <property type="match status" value="1"/>
</dbReference>
<keyword evidence="3" id="KW-1003">Cell membrane</keyword>
<keyword evidence="7" id="KW-0997">Cell inner membrane</keyword>
<dbReference type="GO" id="GO:0008381">
    <property type="term" value="F:mechanosensitive monoatomic ion channel activity"/>
    <property type="evidence" value="ECO:0007669"/>
    <property type="project" value="InterPro"/>
</dbReference>
<dbReference type="Pfam" id="PF00924">
    <property type="entry name" value="MS_channel_2nd"/>
    <property type="match status" value="1"/>
</dbReference>
<accession>A0A839Z1Q9</accession>
<dbReference type="Gene3D" id="2.30.30.60">
    <property type="match status" value="1"/>
</dbReference>
<dbReference type="PANTHER" id="PTHR30221">
    <property type="entry name" value="SMALL-CONDUCTANCE MECHANOSENSITIVE CHANNEL"/>
    <property type="match status" value="1"/>
</dbReference>
<dbReference type="PANTHER" id="PTHR30221:SF1">
    <property type="entry name" value="SMALL-CONDUCTANCE MECHANOSENSITIVE CHANNEL"/>
    <property type="match status" value="1"/>
</dbReference>
<keyword evidence="5 7" id="KW-1133">Transmembrane helix</keyword>
<evidence type="ECO:0000256" key="4">
    <source>
        <dbReference type="ARBA" id="ARBA00022692"/>
    </source>
</evidence>
<dbReference type="Pfam" id="PF21082">
    <property type="entry name" value="MS_channel_3rd"/>
    <property type="match status" value="1"/>
</dbReference>
<evidence type="ECO:0000256" key="8">
    <source>
        <dbReference type="SAM" id="MobiDB-lite"/>
    </source>
</evidence>
<sequence>MSGIDADISATWQTIDSLVEGFFATLPKLVIGAIVFVIIWMIAKLVRSVISRAKFGDDNGELALVLSRIVYWVLLIVGLFIALTVVLPSLTPAQLISTLGIGGLAIGFAFKDIFQNLLAGILILIRRPFRIGDEIESKDYLGKVEAIETRATYLKTPDGQQVIIPNSQIYSDPITVVTAYDVRRSEYEIGIGYGDDIKTAREVLLKAVRGVEGVLSEPAPDVLVSSLDASWVTLKARWWTDSVRSAVTRTRSEVIQEVAYHLTEAGIDMPFDTQVVLFHDQTEESDGDRARQREGWPTGPDNSRPAKMVDAMRERGKAND</sequence>
<dbReference type="InterPro" id="IPR010920">
    <property type="entry name" value="LSM_dom_sf"/>
</dbReference>
<dbReference type="GO" id="GO:0005886">
    <property type="term" value="C:plasma membrane"/>
    <property type="evidence" value="ECO:0007669"/>
    <property type="project" value="UniProtKB-SubCell"/>
</dbReference>
<proteinExistence type="inferred from homology"/>
<feature type="compositionally biased region" description="Basic and acidic residues" evidence="8">
    <location>
        <begin position="310"/>
        <end position="320"/>
    </location>
</feature>
<organism evidence="11 12">
    <name type="scientific">Sphingomicrobium lutaoense</name>
    <dbReference type="NCBI Taxonomy" id="515949"/>
    <lineage>
        <taxon>Bacteria</taxon>
        <taxon>Pseudomonadati</taxon>
        <taxon>Pseudomonadota</taxon>
        <taxon>Alphaproteobacteria</taxon>
        <taxon>Sphingomonadales</taxon>
        <taxon>Sphingomonadaceae</taxon>
        <taxon>Sphingomicrobium</taxon>
    </lineage>
</organism>
<comment type="subunit">
    <text evidence="7">Homoheptamer.</text>
</comment>
<evidence type="ECO:0000256" key="2">
    <source>
        <dbReference type="ARBA" id="ARBA00008017"/>
    </source>
</evidence>
<comment type="subcellular location">
    <subcellularLocation>
        <location evidence="7">Cell inner membrane</location>
        <topology evidence="7">Multi-pass membrane protein</topology>
    </subcellularLocation>
    <subcellularLocation>
        <location evidence="1">Cell membrane</location>
        <topology evidence="1">Multi-pass membrane protein</topology>
    </subcellularLocation>
</comment>
<feature type="domain" description="Mechanosensitive ion channel MscS" evidence="9">
    <location>
        <begin position="112"/>
        <end position="174"/>
    </location>
</feature>
<dbReference type="AlphaFoldDB" id="A0A839Z1Q9"/>
<comment type="function">
    <text evidence="7">Mechanosensitive channel that participates in the regulation of osmotic pressure changes within the cell, opening in response to stretch forces in the membrane lipid bilayer, without the need for other proteins. Contributes to normal resistance to hypoosmotic shock. Forms an ion channel of 1.0 nanosiemens conductance with a slight preference for anions.</text>
</comment>
<dbReference type="RefSeq" id="WP_183932862.1">
    <property type="nucleotide sequence ID" value="NZ_JACICF010000001.1"/>
</dbReference>
<evidence type="ECO:0000256" key="1">
    <source>
        <dbReference type="ARBA" id="ARBA00004651"/>
    </source>
</evidence>
<feature type="region of interest" description="Disordered" evidence="8">
    <location>
        <begin position="282"/>
        <end position="320"/>
    </location>
</feature>
<evidence type="ECO:0000313" key="12">
    <source>
        <dbReference type="Proteomes" id="UP000578569"/>
    </source>
</evidence>
<evidence type="ECO:0000256" key="7">
    <source>
        <dbReference type="RuleBase" id="RU369025"/>
    </source>
</evidence>
<reference evidence="11 12" key="1">
    <citation type="submission" date="2020-08" db="EMBL/GenBank/DDBJ databases">
        <title>Genomic Encyclopedia of Type Strains, Phase IV (KMG-IV): sequencing the most valuable type-strain genomes for metagenomic binning, comparative biology and taxonomic classification.</title>
        <authorList>
            <person name="Goeker M."/>
        </authorList>
    </citation>
    <scope>NUCLEOTIDE SEQUENCE [LARGE SCALE GENOMIC DNA]</scope>
    <source>
        <strain evidence="11 12">DSM 24194</strain>
    </source>
</reference>
<feature type="transmembrane region" description="Helical" evidence="7">
    <location>
        <begin position="99"/>
        <end position="125"/>
    </location>
</feature>
<evidence type="ECO:0000259" key="10">
    <source>
        <dbReference type="Pfam" id="PF21082"/>
    </source>
</evidence>
<dbReference type="SUPFAM" id="SSF82861">
    <property type="entry name" value="Mechanosensitive channel protein MscS (YggB), transmembrane region"/>
    <property type="match status" value="1"/>
</dbReference>
<dbReference type="InterPro" id="IPR011066">
    <property type="entry name" value="MscS_channel_C_sf"/>
</dbReference>
<dbReference type="InterPro" id="IPR023408">
    <property type="entry name" value="MscS_beta-dom_sf"/>
</dbReference>
<name>A0A839Z1Q9_9SPHN</name>
<keyword evidence="12" id="KW-1185">Reference proteome</keyword>
<dbReference type="SUPFAM" id="SSF82689">
    <property type="entry name" value="Mechanosensitive channel protein MscS (YggB), C-terminal domain"/>
    <property type="match status" value="1"/>
</dbReference>